<evidence type="ECO:0000256" key="5">
    <source>
        <dbReference type="ARBA" id="ARBA00022989"/>
    </source>
</evidence>
<dbReference type="PANTHER" id="PTHR45724">
    <property type="entry name" value="AQUAPORIN NIP2-1"/>
    <property type="match status" value="1"/>
</dbReference>
<dbReference type="PROSITE" id="PS00221">
    <property type="entry name" value="MIP"/>
    <property type="match status" value="1"/>
</dbReference>
<keyword evidence="4" id="KW-0677">Repeat</keyword>
<dbReference type="PRINTS" id="PR00783">
    <property type="entry name" value="MINTRINSICP"/>
</dbReference>
<comment type="subcellular location">
    <subcellularLocation>
        <location evidence="1">Membrane</location>
        <topology evidence="1">Multi-pass membrane protein</topology>
    </subcellularLocation>
</comment>
<dbReference type="Gene3D" id="1.20.1080.10">
    <property type="entry name" value="Glycerol uptake facilitator protein"/>
    <property type="match status" value="1"/>
</dbReference>
<sequence>MEEQKRGMDVAAVTVPPMVTSESNRISIIISPRAASSKVMPFELLNAGSVSSHPHDDPAESSDAHATHYHLWNQGLPKIKAVPLIKKVIAEFLGTFILIFTVLSTIVMNEQHDGVESLLGIATSTGLAITVLVLSLIHISGCHLLAVPSHHLNPAVSIAMTVFGYLPLAHLLPYMTAQILGSIALLLPSVPKVGTTEAFFLEFITTFVLLFIITALATDPHAVKELIAVAVGATIMMNALVAGPSTGASMNPACTLGPAVATGRYTQIWIYMVATPMGAIAGTGAYITIKL</sequence>
<dbReference type="InterPro" id="IPR000425">
    <property type="entry name" value="MIP"/>
</dbReference>
<dbReference type="SUPFAM" id="SSF81338">
    <property type="entry name" value="Aquaporin-like"/>
    <property type="match status" value="1"/>
</dbReference>
<dbReference type="GO" id="GO:0016020">
    <property type="term" value="C:membrane"/>
    <property type="evidence" value="ECO:0007669"/>
    <property type="project" value="UniProtKB-SubCell"/>
</dbReference>
<reference evidence="9" key="1">
    <citation type="submission" date="2020-05" db="EMBL/GenBank/DDBJ databases">
        <title>WGS assembly of Panicum virgatum.</title>
        <authorList>
            <person name="Lovell J.T."/>
            <person name="Jenkins J."/>
            <person name="Shu S."/>
            <person name="Juenger T.E."/>
            <person name="Schmutz J."/>
        </authorList>
    </citation>
    <scope>NUCLEOTIDE SEQUENCE</scope>
    <source>
        <strain evidence="9">AP13</strain>
    </source>
</reference>
<feature type="transmembrane region" description="Helical" evidence="8">
    <location>
        <begin position="199"/>
        <end position="217"/>
    </location>
</feature>
<dbReference type="InterPro" id="IPR034294">
    <property type="entry name" value="Aquaporin_transptr"/>
</dbReference>
<keyword evidence="2 7" id="KW-0813">Transport</keyword>
<evidence type="ECO:0000256" key="2">
    <source>
        <dbReference type="ARBA" id="ARBA00022448"/>
    </source>
</evidence>
<feature type="transmembrane region" description="Helical" evidence="8">
    <location>
        <begin position="226"/>
        <end position="248"/>
    </location>
</feature>
<organism evidence="9 10">
    <name type="scientific">Panicum virgatum</name>
    <name type="common">Blackwell switchgrass</name>
    <dbReference type="NCBI Taxonomy" id="38727"/>
    <lineage>
        <taxon>Eukaryota</taxon>
        <taxon>Viridiplantae</taxon>
        <taxon>Streptophyta</taxon>
        <taxon>Embryophyta</taxon>
        <taxon>Tracheophyta</taxon>
        <taxon>Spermatophyta</taxon>
        <taxon>Magnoliopsida</taxon>
        <taxon>Liliopsida</taxon>
        <taxon>Poales</taxon>
        <taxon>Poaceae</taxon>
        <taxon>PACMAD clade</taxon>
        <taxon>Panicoideae</taxon>
        <taxon>Panicodae</taxon>
        <taxon>Paniceae</taxon>
        <taxon>Panicinae</taxon>
        <taxon>Panicum</taxon>
        <taxon>Panicum sect. Hiantes</taxon>
    </lineage>
</organism>
<feature type="transmembrane region" description="Helical" evidence="8">
    <location>
        <begin position="88"/>
        <end position="107"/>
    </location>
</feature>
<keyword evidence="3 7" id="KW-0812">Transmembrane</keyword>
<dbReference type="InterPro" id="IPR022357">
    <property type="entry name" value="MIP_CS"/>
</dbReference>
<keyword evidence="5 8" id="KW-1133">Transmembrane helix</keyword>
<keyword evidence="6 8" id="KW-0472">Membrane</keyword>
<evidence type="ECO:0000256" key="3">
    <source>
        <dbReference type="ARBA" id="ARBA00022692"/>
    </source>
</evidence>
<feature type="transmembrane region" description="Helical" evidence="8">
    <location>
        <begin position="127"/>
        <end position="146"/>
    </location>
</feature>
<feature type="transmembrane region" description="Helical" evidence="8">
    <location>
        <begin position="158"/>
        <end position="187"/>
    </location>
</feature>
<dbReference type="Pfam" id="PF00230">
    <property type="entry name" value="MIP"/>
    <property type="match status" value="1"/>
</dbReference>
<dbReference type="EMBL" id="CM029048">
    <property type="protein sequence ID" value="KAG2576712.1"/>
    <property type="molecule type" value="Genomic_DNA"/>
</dbReference>
<feature type="transmembrane region" description="Helical" evidence="8">
    <location>
        <begin position="268"/>
        <end position="289"/>
    </location>
</feature>
<accession>A0A8T0QTZ9</accession>
<dbReference type="PANTHER" id="PTHR45724:SF55">
    <property type="entry name" value="AQUAPORIN NIP3-2"/>
    <property type="match status" value="1"/>
</dbReference>
<evidence type="ECO:0000313" key="10">
    <source>
        <dbReference type="Proteomes" id="UP000823388"/>
    </source>
</evidence>
<evidence type="ECO:0000256" key="6">
    <source>
        <dbReference type="ARBA" id="ARBA00023136"/>
    </source>
</evidence>
<dbReference type="GO" id="GO:0015267">
    <property type="term" value="F:channel activity"/>
    <property type="evidence" value="ECO:0007669"/>
    <property type="project" value="InterPro"/>
</dbReference>
<protein>
    <submittedName>
        <fullName evidence="9">Uncharacterized protein</fullName>
    </submittedName>
</protein>
<evidence type="ECO:0000256" key="7">
    <source>
        <dbReference type="RuleBase" id="RU000477"/>
    </source>
</evidence>
<evidence type="ECO:0000313" key="9">
    <source>
        <dbReference type="EMBL" id="KAG2576712.1"/>
    </source>
</evidence>
<keyword evidence="10" id="KW-1185">Reference proteome</keyword>
<dbReference type="AlphaFoldDB" id="A0A8T0QTZ9"/>
<gene>
    <name evidence="9" type="ORF">PVAP13_6NG056500</name>
</gene>
<dbReference type="InterPro" id="IPR023271">
    <property type="entry name" value="Aquaporin-like"/>
</dbReference>
<dbReference type="Proteomes" id="UP000823388">
    <property type="component" value="Chromosome 6N"/>
</dbReference>
<evidence type="ECO:0000256" key="4">
    <source>
        <dbReference type="ARBA" id="ARBA00022737"/>
    </source>
</evidence>
<comment type="similarity">
    <text evidence="7">Belongs to the MIP/aquaporin (TC 1.A.8) family.</text>
</comment>
<name>A0A8T0QTZ9_PANVG</name>
<evidence type="ECO:0000256" key="1">
    <source>
        <dbReference type="ARBA" id="ARBA00004141"/>
    </source>
</evidence>
<comment type="caution">
    <text evidence="9">The sequence shown here is derived from an EMBL/GenBank/DDBJ whole genome shotgun (WGS) entry which is preliminary data.</text>
</comment>
<evidence type="ECO:0000256" key="8">
    <source>
        <dbReference type="SAM" id="Phobius"/>
    </source>
</evidence>
<proteinExistence type="inferred from homology"/>